<dbReference type="PANTHER" id="PTHR42913:SF3">
    <property type="entry name" value="64 KDA MITOCHONDRIAL NADH DEHYDROGENASE (EUROFUNG)"/>
    <property type="match status" value="1"/>
</dbReference>
<evidence type="ECO:0000256" key="5">
    <source>
        <dbReference type="ARBA" id="ARBA00023002"/>
    </source>
</evidence>
<comment type="cofactor">
    <cofactor evidence="1">
        <name>FAD</name>
        <dbReference type="ChEBI" id="CHEBI:57692"/>
    </cofactor>
</comment>
<dbReference type="InterPro" id="IPR051169">
    <property type="entry name" value="NADH-Q_oxidoreductase"/>
</dbReference>
<keyword evidence="8" id="KW-1185">Reference proteome</keyword>
<reference evidence="7 8" key="1">
    <citation type="submission" date="2023-03" db="EMBL/GenBank/DDBJ databases">
        <title>Bacillus Genome Sequencing.</title>
        <authorList>
            <person name="Dunlap C."/>
        </authorList>
    </citation>
    <scope>NUCLEOTIDE SEQUENCE [LARGE SCALE GENOMIC DNA]</scope>
    <source>
        <strain evidence="7 8">NRS-1717</strain>
    </source>
</reference>
<dbReference type="PRINTS" id="PR00368">
    <property type="entry name" value="FADPNR"/>
</dbReference>
<name>A0ABU6NUI2_9BACI</name>
<dbReference type="RefSeq" id="WP_328014974.1">
    <property type="nucleotide sequence ID" value="NZ_JARTFS010000005.1"/>
</dbReference>
<sequence>MKTIVIAGGGYGGIHLLKGLKREFKNMIGKEIRIILVDRNQYHFRKVLLFKEIIGSSDLKIPYEKYCGDSAEFIQGEILSVQKNENNLLILKDGKHEFISYDYLIMALGSEIREVSSELGGISLRNIESARMIRKQIFEKLNEQSGKRLLNISIVGAGITGIETAASIADWLRKETGFVHNIVLINSEGRLLPLLPKTFVKKIEKQLGKLGIRVEQGKRVERYVNERIEFRNHSAIPADICIWTNGMIPNPLIGKLGFKTDCKGSVTVNSFYQIEGESDIYALGDNALIRDPKTGEIAGMTCKEAIDQAGRLSKIMKQDLKGKQKLSHKHHFDFYCISLGNEKGIVWMKPFGLNFFITGRLGGKIRQLTWDLASIISEVGCLWKNCN</sequence>
<comment type="caution">
    <text evidence="7">The sequence shown here is derived from an EMBL/GenBank/DDBJ whole genome shotgun (WGS) entry which is preliminary data.</text>
</comment>
<dbReference type="InterPro" id="IPR023753">
    <property type="entry name" value="FAD/NAD-binding_dom"/>
</dbReference>
<evidence type="ECO:0000256" key="4">
    <source>
        <dbReference type="ARBA" id="ARBA00022827"/>
    </source>
</evidence>
<dbReference type="InterPro" id="IPR036188">
    <property type="entry name" value="FAD/NAD-bd_sf"/>
</dbReference>
<evidence type="ECO:0000313" key="8">
    <source>
        <dbReference type="Proteomes" id="UP001342826"/>
    </source>
</evidence>
<feature type="domain" description="FAD/NAD(P)-binding" evidence="6">
    <location>
        <begin position="3"/>
        <end position="300"/>
    </location>
</feature>
<dbReference type="PANTHER" id="PTHR42913">
    <property type="entry name" value="APOPTOSIS-INDUCING FACTOR 1"/>
    <property type="match status" value="1"/>
</dbReference>
<gene>
    <name evidence="7" type="ORF">P9271_05615</name>
</gene>
<evidence type="ECO:0000256" key="2">
    <source>
        <dbReference type="ARBA" id="ARBA00005272"/>
    </source>
</evidence>
<keyword evidence="5" id="KW-0560">Oxidoreductase</keyword>
<dbReference type="Proteomes" id="UP001342826">
    <property type="component" value="Unassembled WGS sequence"/>
</dbReference>
<dbReference type="Gene3D" id="3.50.50.100">
    <property type="match status" value="1"/>
</dbReference>
<dbReference type="SUPFAM" id="SSF51905">
    <property type="entry name" value="FAD/NAD(P)-binding domain"/>
    <property type="match status" value="1"/>
</dbReference>
<protein>
    <submittedName>
        <fullName evidence="7">FAD-dependent oxidoreductase</fullName>
    </submittedName>
</protein>
<dbReference type="Pfam" id="PF07992">
    <property type="entry name" value="Pyr_redox_2"/>
    <property type="match status" value="1"/>
</dbReference>
<evidence type="ECO:0000313" key="7">
    <source>
        <dbReference type="EMBL" id="MED4400808.1"/>
    </source>
</evidence>
<keyword evidence="4" id="KW-0274">FAD</keyword>
<evidence type="ECO:0000256" key="3">
    <source>
        <dbReference type="ARBA" id="ARBA00022630"/>
    </source>
</evidence>
<proteinExistence type="inferred from homology"/>
<keyword evidence="3" id="KW-0285">Flavoprotein</keyword>
<dbReference type="EMBL" id="JARTFS010000005">
    <property type="protein sequence ID" value="MED4400808.1"/>
    <property type="molecule type" value="Genomic_DNA"/>
</dbReference>
<organism evidence="7 8">
    <name type="scientific">Metabacillus fastidiosus</name>
    <dbReference type="NCBI Taxonomy" id="1458"/>
    <lineage>
        <taxon>Bacteria</taxon>
        <taxon>Bacillati</taxon>
        <taxon>Bacillota</taxon>
        <taxon>Bacilli</taxon>
        <taxon>Bacillales</taxon>
        <taxon>Bacillaceae</taxon>
        <taxon>Metabacillus</taxon>
    </lineage>
</organism>
<accession>A0ABU6NUI2</accession>
<evidence type="ECO:0000256" key="1">
    <source>
        <dbReference type="ARBA" id="ARBA00001974"/>
    </source>
</evidence>
<comment type="similarity">
    <text evidence="2">Belongs to the NADH dehydrogenase family.</text>
</comment>
<evidence type="ECO:0000259" key="6">
    <source>
        <dbReference type="Pfam" id="PF07992"/>
    </source>
</evidence>